<dbReference type="VEuPathDB" id="TriTrypDB:TcIL3000_4_980"/>
<feature type="transmembrane region" description="Helical" evidence="1">
    <location>
        <begin position="370"/>
        <end position="390"/>
    </location>
</feature>
<evidence type="ECO:0000256" key="1">
    <source>
        <dbReference type="SAM" id="Phobius"/>
    </source>
</evidence>
<feature type="transmembrane region" description="Helical" evidence="1">
    <location>
        <begin position="250"/>
        <end position="270"/>
    </location>
</feature>
<feature type="transmembrane region" description="Helical" evidence="1">
    <location>
        <begin position="220"/>
        <end position="244"/>
    </location>
</feature>
<sequence>MGDRTPPSDSRHRMGDIYRSLEYLPRCFQVFALFAALLLASIRYNPAVAWLAVTMHSSFGTEIVWSVEYQRRLELMTLNERLCLTLYGVALSALTALTYVKSGRDVLRHLTQESGMSSSRRGPAVIMCLMLACEGTVVLKEEAMRELSNSDSMAHFVLTRFRGFEQTNFDPRWKYANPHFLIQTQILKAFMMSFVGRMLPAMLLAFVYRSCRDMRRNAHAALRWHIMTVMAFRSMFEVYAMVYGEGLRQCSSWCLLVCTLLWFGVVNYVFGPSKRAGWTASTCSSSLIEETFRGIGKCAVFFFMMHLSILAVVVSVHVVELLLIWLMFFLLTVWIPAIIDSCAVSYILCITSTVSFVAYKMDYTTRWGSLRLVSLLSLWWLDICILYSLAANVTRSRYGGVVAVLTVTTFNFRSLGSSKLNAGGSTTYFEACVDTLRSLVEEATFADDNVFFGYRTEISHFSSMMLRFCEVTGCLIALTGFLDYFQTSEARAYLASQDITLVTPVVLFRKLVRALILVLCFLVSIVVGLVMYRLVPKLTMYVPDFVAFGVAAGVACATLGRLVDLQEPLYNTSMRLIGVMEPPTLKEDNVLDEGYSKWRNA</sequence>
<name>G0UKV9_TRYCI</name>
<feature type="transmembrane region" description="Helical" evidence="1">
    <location>
        <begin position="48"/>
        <end position="69"/>
    </location>
</feature>
<keyword evidence="1" id="KW-0812">Transmembrane</keyword>
<protein>
    <submittedName>
        <fullName evidence="2">Uncharacterized protein</fullName>
    </submittedName>
</protein>
<dbReference type="AlphaFoldDB" id="G0UKV9"/>
<feature type="transmembrane region" description="Helical" evidence="1">
    <location>
        <begin position="300"/>
        <end position="328"/>
    </location>
</feature>
<accession>G0UKV9</accession>
<feature type="transmembrane region" description="Helical" evidence="1">
    <location>
        <begin position="541"/>
        <end position="563"/>
    </location>
</feature>
<reference evidence="2" key="1">
    <citation type="journal article" date="2012" name="Proc. Natl. Acad. Sci. U.S.A.">
        <title>Antigenic diversity is generated by distinct evolutionary mechanisms in African trypanosome species.</title>
        <authorList>
            <person name="Jackson A.P."/>
            <person name="Berry A."/>
            <person name="Aslett M."/>
            <person name="Allison H.C."/>
            <person name="Burton P."/>
            <person name="Vavrova-Anderson J."/>
            <person name="Brown R."/>
            <person name="Browne H."/>
            <person name="Corton N."/>
            <person name="Hauser H."/>
            <person name="Gamble J."/>
            <person name="Gilderthorp R."/>
            <person name="Marcello L."/>
            <person name="McQuillan J."/>
            <person name="Otto T.D."/>
            <person name="Quail M.A."/>
            <person name="Sanders M.J."/>
            <person name="van Tonder A."/>
            <person name="Ginger M.L."/>
            <person name="Field M.C."/>
            <person name="Barry J.D."/>
            <person name="Hertz-Fowler C."/>
            <person name="Berriman M."/>
        </authorList>
    </citation>
    <scope>NUCLEOTIDE SEQUENCE</scope>
    <source>
        <strain evidence="2">IL3000</strain>
    </source>
</reference>
<evidence type="ECO:0000313" key="2">
    <source>
        <dbReference type="EMBL" id="CCC90014.1"/>
    </source>
</evidence>
<feature type="transmembrane region" description="Helical" evidence="1">
    <location>
        <begin position="81"/>
        <end position="100"/>
    </location>
</feature>
<proteinExistence type="predicted"/>
<keyword evidence="1" id="KW-1133">Transmembrane helix</keyword>
<organism evidence="2">
    <name type="scientific">Trypanosoma congolense (strain IL3000)</name>
    <dbReference type="NCBI Taxonomy" id="1068625"/>
    <lineage>
        <taxon>Eukaryota</taxon>
        <taxon>Discoba</taxon>
        <taxon>Euglenozoa</taxon>
        <taxon>Kinetoplastea</taxon>
        <taxon>Metakinetoplastina</taxon>
        <taxon>Trypanosomatida</taxon>
        <taxon>Trypanosomatidae</taxon>
        <taxon>Trypanosoma</taxon>
        <taxon>Nannomonas</taxon>
    </lineage>
</organism>
<feature type="transmembrane region" description="Helical" evidence="1">
    <location>
        <begin position="21"/>
        <end position="42"/>
    </location>
</feature>
<dbReference type="EMBL" id="HE575317">
    <property type="protein sequence ID" value="CCC90014.1"/>
    <property type="molecule type" value="Genomic_DNA"/>
</dbReference>
<gene>
    <name evidence="2" type="ORF">TCIL3000_4_980</name>
</gene>
<feature type="transmembrane region" description="Helical" evidence="1">
    <location>
        <begin position="334"/>
        <end position="358"/>
    </location>
</feature>
<feature type="transmembrane region" description="Helical" evidence="1">
    <location>
        <begin position="515"/>
        <end position="535"/>
    </location>
</feature>
<feature type="transmembrane region" description="Helical" evidence="1">
    <location>
        <begin position="186"/>
        <end position="208"/>
    </location>
</feature>
<keyword evidence="1" id="KW-0472">Membrane</keyword>
<feature type="transmembrane region" description="Helical" evidence="1">
    <location>
        <begin position="464"/>
        <end position="484"/>
    </location>
</feature>